<dbReference type="EMBL" id="MU277241">
    <property type="protein sequence ID" value="KAI0057863.1"/>
    <property type="molecule type" value="Genomic_DNA"/>
</dbReference>
<gene>
    <name evidence="1" type="ORF">BV25DRAFT_1919743</name>
</gene>
<reference evidence="1" key="2">
    <citation type="journal article" date="2022" name="New Phytol.">
        <title>Evolutionary transition to the ectomycorrhizal habit in the genomes of a hyperdiverse lineage of mushroom-forming fungi.</title>
        <authorList>
            <person name="Looney B."/>
            <person name="Miyauchi S."/>
            <person name="Morin E."/>
            <person name="Drula E."/>
            <person name="Courty P.E."/>
            <person name="Kohler A."/>
            <person name="Kuo A."/>
            <person name="LaButti K."/>
            <person name="Pangilinan J."/>
            <person name="Lipzen A."/>
            <person name="Riley R."/>
            <person name="Andreopoulos W."/>
            <person name="He G."/>
            <person name="Johnson J."/>
            <person name="Nolan M."/>
            <person name="Tritt A."/>
            <person name="Barry K.W."/>
            <person name="Grigoriev I.V."/>
            <person name="Nagy L.G."/>
            <person name="Hibbett D."/>
            <person name="Henrissat B."/>
            <person name="Matheny P.B."/>
            <person name="Labbe J."/>
            <person name="Martin F.M."/>
        </authorList>
    </citation>
    <scope>NUCLEOTIDE SEQUENCE</scope>
    <source>
        <strain evidence="1">HHB10654</strain>
    </source>
</reference>
<dbReference type="Proteomes" id="UP000814140">
    <property type="component" value="Unassembled WGS sequence"/>
</dbReference>
<name>A0ACB8SPV3_9AGAM</name>
<reference evidence="1" key="1">
    <citation type="submission" date="2021-03" db="EMBL/GenBank/DDBJ databases">
        <authorList>
            <consortium name="DOE Joint Genome Institute"/>
            <person name="Ahrendt S."/>
            <person name="Looney B.P."/>
            <person name="Miyauchi S."/>
            <person name="Morin E."/>
            <person name="Drula E."/>
            <person name="Courty P.E."/>
            <person name="Chicoki N."/>
            <person name="Fauchery L."/>
            <person name="Kohler A."/>
            <person name="Kuo A."/>
            <person name="Labutti K."/>
            <person name="Pangilinan J."/>
            <person name="Lipzen A."/>
            <person name="Riley R."/>
            <person name="Andreopoulos W."/>
            <person name="He G."/>
            <person name="Johnson J."/>
            <person name="Barry K.W."/>
            <person name="Grigoriev I.V."/>
            <person name="Nagy L."/>
            <person name="Hibbett D."/>
            <person name="Henrissat B."/>
            <person name="Matheny P.B."/>
            <person name="Labbe J."/>
            <person name="Martin F."/>
        </authorList>
    </citation>
    <scope>NUCLEOTIDE SEQUENCE</scope>
    <source>
        <strain evidence="1">HHB10654</strain>
    </source>
</reference>
<organism evidence="1 2">
    <name type="scientific">Artomyces pyxidatus</name>
    <dbReference type="NCBI Taxonomy" id="48021"/>
    <lineage>
        <taxon>Eukaryota</taxon>
        <taxon>Fungi</taxon>
        <taxon>Dikarya</taxon>
        <taxon>Basidiomycota</taxon>
        <taxon>Agaricomycotina</taxon>
        <taxon>Agaricomycetes</taxon>
        <taxon>Russulales</taxon>
        <taxon>Auriscalpiaceae</taxon>
        <taxon>Artomyces</taxon>
    </lineage>
</organism>
<evidence type="ECO:0000313" key="1">
    <source>
        <dbReference type="EMBL" id="KAI0057863.1"/>
    </source>
</evidence>
<protein>
    <submittedName>
        <fullName evidence="1">Uncharacterized protein</fullName>
    </submittedName>
</protein>
<accession>A0ACB8SPV3</accession>
<keyword evidence="2" id="KW-1185">Reference proteome</keyword>
<comment type="caution">
    <text evidence="1">The sequence shown here is derived from an EMBL/GenBank/DDBJ whole genome shotgun (WGS) entry which is preliminary data.</text>
</comment>
<proteinExistence type="predicted"/>
<evidence type="ECO:0000313" key="2">
    <source>
        <dbReference type="Proteomes" id="UP000814140"/>
    </source>
</evidence>
<sequence>MPLGLRNRLILPNDLEDDLHPSFNLQLDVLAMCVLMDGDNAKMLLLPNGDLAATSLSTGCYLLPSERAVVQAEDDHYEDVYYLLDPDLWTTGREAVWATFTRLIHFEWDVPLPPYRSFTPPLPEPEQRPIGYWWPPPQSLSIVVGREYFLVGHHGQPHGVYSSQDQNVTVFIRKIHRDYITVAYNPSMVLPIHHDEFPLFPVTCIVCDRRSGLRWGRTHYPILSVNTFALNHNSDDTSLFLLDTSPLQPSDLPSLHSV</sequence>